<feature type="region of interest" description="Disordered" evidence="1">
    <location>
        <begin position="41"/>
        <end position="77"/>
    </location>
</feature>
<sequence>MVGSVAGSHHVFILFYVLAVAAAVGRGGAERHLLRGVLGEAHRGGRREEPRRVRQRPHRRHEQVQQGGAKVRRSACN</sequence>
<feature type="compositionally biased region" description="Basic and acidic residues" evidence="1">
    <location>
        <begin position="41"/>
        <end position="52"/>
    </location>
</feature>
<evidence type="ECO:0000256" key="2">
    <source>
        <dbReference type="SAM" id="Phobius"/>
    </source>
</evidence>
<accession>A0AAV5CS22</accession>
<protein>
    <recommendedName>
        <fullName evidence="5">Secreted protein</fullName>
    </recommendedName>
</protein>
<gene>
    <name evidence="3" type="primary">ga18175</name>
    <name evidence="3" type="ORF">PR202_ga18175</name>
</gene>
<reference evidence="3" key="1">
    <citation type="journal article" date="2018" name="DNA Res.">
        <title>Multiple hybrid de novo genome assembly of finger millet, an orphan allotetraploid crop.</title>
        <authorList>
            <person name="Hatakeyama M."/>
            <person name="Aluri S."/>
            <person name="Balachadran M.T."/>
            <person name="Sivarajan S.R."/>
            <person name="Patrignani A."/>
            <person name="Gruter S."/>
            <person name="Poveda L."/>
            <person name="Shimizu-Inatsugi R."/>
            <person name="Baeten J."/>
            <person name="Francoijs K.J."/>
            <person name="Nataraja K.N."/>
            <person name="Reddy Y.A.N."/>
            <person name="Phadnis S."/>
            <person name="Ravikumar R.L."/>
            <person name="Schlapbach R."/>
            <person name="Sreeman S.M."/>
            <person name="Shimizu K.K."/>
        </authorList>
    </citation>
    <scope>NUCLEOTIDE SEQUENCE</scope>
</reference>
<keyword evidence="4" id="KW-1185">Reference proteome</keyword>
<evidence type="ECO:0000313" key="3">
    <source>
        <dbReference type="EMBL" id="GJN00948.1"/>
    </source>
</evidence>
<evidence type="ECO:0000313" key="4">
    <source>
        <dbReference type="Proteomes" id="UP001054889"/>
    </source>
</evidence>
<keyword evidence="2" id="KW-1133">Transmembrane helix</keyword>
<reference evidence="3" key="2">
    <citation type="submission" date="2021-12" db="EMBL/GenBank/DDBJ databases">
        <title>Resequencing data analysis of finger millet.</title>
        <authorList>
            <person name="Hatakeyama M."/>
            <person name="Aluri S."/>
            <person name="Balachadran M.T."/>
            <person name="Sivarajan S.R."/>
            <person name="Poveda L."/>
            <person name="Shimizu-Inatsugi R."/>
            <person name="Schlapbach R."/>
            <person name="Sreeman S.M."/>
            <person name="Shimizu K.K."/>
        </authorList>
    </citation>
    <scope>NUCLEOTIDE SEQUENCE</scope>
</reference>
<organism evidence="3 4">
    <name type="scientific">Eleusine coracana subsp. coracana</name>
    <dbReference type="NCBI Taxonomy" id="191504"/>
    <lineage>
        <taxon>Eukaryota</taxon>
        <taxon>Viridiplantae</taxon>
        <taxon>Streptophyta</taxon>
        <taxon>Embryophyta</taxon>
        <taxon>Tracheophyta</taxon>
        <taxon>Spermatophyta</taxon>
        <taxon>Magnoliopsida</taxon>
        <taxon>Liliopsida</taxon>
        <taxon>Poales</taxon>
        <taxon>Poaceae</taxon>
        <taxon>PACMAD clade</taxon>
        <taxon>Chloridoideae</taxon>
        <taxon>Cynodonteae</taxon>
        <taxon>Eleusininae</taxon>
        <taxon>Eleusine</taxon>
    </lineage>
</organism>
<evidence type="ECO:0000256" key="1">
    <source>
        <dbReference type="SAM" id="MobiDB-lite"/>
    </source>
</evidence>
<dbReference type="AlphaFoldDB" id="A0AAV5CS22"/>
<comment type="caution">
    <text evidence="3">The sequence shown here is derived from an EMBL/GenBank/DDBJ whole genome shotgun (WGS) entry which is preliminary data.</text>
</comment>
<proteinExistence type="predicted"/>
<feature type="transmembrane region" description="Helical" evidence="2">
    <location>
        <begin position="6"/>
        <end position="25"/>
    </location>
</feature>
<dbReference type="EMBL" id="BQKI01000008">
    <property type="protein sequence ID" value="GJN00948.1"/>
    <property type="molecule type" value="Genomic_DNA"/>
</dbReference>
<name>A0AAV5CS22_ELECO</name>
<keyword evidence="2" id="KW-0472">Membrane</keyword>
<keyword evidence="2" id="KW-0812">Transmembrane</keyword>
<evidence type="ECO:0008006" key="5">
    <source>
        <dbReference type="Google" id="ProtNLM"/>
    </source>
</evidence>
<dbReference type="Proteomes" id="UP001054889">
    <property type="component" value="Unassembled WGS sequence"/>
</dbReference>